<dbReference type="EMBL" id="KI913955">
    <property type="protein sequence ID" value="ETW06269.1"/>
    <property type="molecule type" value="Genomic_DNA"/>
</dbReference>
<proteinExistence type="predicted"/>
<dbReference type="GeneID" id="20079612"/>
<sequence>MLCVNISWSHQPRRPIGDARVFFPSILPAPDAPVVFSANTYVGGTKPVGHSVTRVEIFLDAILEEFTLLDAKTTSTRAAIDSSDIVGDARIAFNLTELIEDGDADKIHQYLQPTQSGLCRWMRVAWETALPFGQLYSTVFHHAFSLQSLQADFAALAGSSTLEDYTTDDIGDECRVQCTDTDKIFALAEVVLAYMAPLFYTSDAALNAALAGPVISIHARVGDPAADTALHDLASVYAGWTRDMDKMVTLDQSFSLNIAASKQPMVDPLTNALIHGDLEELWTDTATPLDS</sequence>
<protein>
    <submittedName>
        <fullName evidence="1">Uncharacterized protein</fullName>
    </submittedName>
</protein>
<evidence type="ECO:0000313" key="1">
    <source>
        <dbReference type="EMBL" id="ETW06269.1"/>
    </source>
</evidence>
<dbReference type="VEuPathDB" id="FungiDB:H310_02562"/>
<organism evidence="1">
    <name type="scientific">Aphanomyces invadans</name>
    <dbReference type="NCBI Taxonomy" id="157072"/>
    <lineage>
        <taxon>Eukaryota</taxon>
        <taxon>Sar</taxon>
        <taxon>Stramenopiles</taxon>
        <taxon>Oomycota</taxon>
        <taxon>Saprolegniomycetes</taxon>
        <taxon>Saprolegniales</taxon>
        <taxon>Verrucalvaceae</taxon>
        <taxon>Aphanomyces</taxon>
    </lineage>
</organism>
<reference evidence="1" key="1">
    <citation type="submission" date="2013-12" db="EMBL/GenBank/DDBJ databases">
        <title>The Genome Sequence of Aphanomyces invadans NJM9701.</title>
        <authorList>
            <consortium name="The Broad Institute Genomics Platform"/>
            <person name="Russ C."/>
            <person name="Tyler B."/>
            <person name="van West P."/>
            <person name="Dieguez-Uribeondo J."/>
            <person name="Young S.K."/>
            <person name="Zeng Q."/>
            <person name="Gargeya S."/>
            <person name="Fitzgerald M."/>
            <person name="Abouelleil A."/>
            <person name="Alvarado L."/>
            <person name="Chapman S.B."/>
            <person name="Gainer-Dewar J."/>
            <person name="Goldberg J."/>
            <person name="Griggs A."/>
            <person name="Gujja S."/>
            <person name="Hansen M."/>
            <person name="Howarth C."/>
            <person name="Imamovic A."/>
            <person name="Ireland A."/>
            <person name="Larimer J."/>
            <person name="McCowan C."/>
            <person name="Murphy C."/>
            <person name="Pearson M."/>
            <person name="Poon T.W."/>
            <person name="Priest M."/>
            <person name="Roberts A."/>
            <person name="Saif S."/>
            <person name="Shea T."/>
            <person name="Sykes S."/>
            <person name="Wortman J."/>
            <person name="Nusbaum C."/>
            <person name="Birren B."/>
        </authorList>
    </citation>
    <scope>NUCLEOTIDE SEQUENCE [LARGE SCALE GENOMIC DNA]</scope>
    <source>
        <strain evidence="1">NJM9701</strain>
    </source>
</reference>
<dbReference type="AlphaFoldDB" id="A0A024UIZ7"/>
<accession>A0A024UIZ7</accession>
<gene>
    <name evidence="1" type="ORF">H310_02562</name>
</gene>
<name>A0A024UIZ7_9STRA</name>
<dbReference type="RefSeq" id="XP_008864344.1">
    <property type="nucleotide sequence ID" value="XM_008866122.1"/>
</dbReference>